<dbReference type="InterPro" id="IPR001034">
    <property type="entry name" value="DeoR_HTH"/>
</dbReference>
<dbReference type="SMART" id="SM00420">
    <property type="entry name" value="HTH_DEOR"/>
    <property type="match status" value="1"/>
</dbReference>
<dbReference type="GO" id="GO:0003677">
    <property type="term" value="F:DNA binding"/>
    <property type="evidence" value="ECO:0007669"/>
    <property type="project" value="UniProtKB-KW"/>
</dbReference>
<dbReference type="InterPro" id="IPR036390">
    <property type="entry name" value="WH_DNA-bd_sf"/>
</dbReference>
<dbReference type="EMBL" id="CP108264">
    <property type="protein sequence ID" value="WTU77302.1"/>
    <property type="molecule type" value="Genomic_DNA"/>
</dbReference>
<feature type="domain" description="HTH deoR-type" evidence="4">
    <location>
        <begin position="9"/>
        <end position="64"/>
    </location>
</feature>
<keyword evidence="2 5" id="KW-0238">DNA-binding</keyword>
<dbReference type="PROSITE" id="PS51000">
    <property type="entry name" value="HTH_DEOR_2"/>
    <property type="match status" value="1"/>
</dbReference>
<dbReference type="Pfam" id="PF08220">
    <property type="entry name" value="HTH_DeoR"/>
    <property type="match status" value="1"/>
</dbReference>
<name>A0AAU2JZQ7_9ACTN</name>
<dbReference type="GO" id="GO:0003700">
    <property type="term" value="F:DNA-binding transcription factor activity"/>
    <property type="evidence" value="ECO:0007669"/>
    <property type="project" value="InterPro"/>
</dbReference>
<sequence>MAEQAAQLAHQRRAFILDAVRRDGTVRVSDLVGELGVSDMTIRRDLDALARRGAVEKVHGGAVATAGASGHEPGFDAKSDLEAVAKAAIAVTAATLVEPGSVVAISGGTTAHAVAARLLGVPRLTIVTNSLPVADLVRSAGRDGAGEAPTLLLTGGSPTPSAALVGPLADLVIGSLHVDLLVLGAHGVAEGAGLTTPNLTEAQTNRALVASARRIAVVADHTKWGVVGLSGFAPLERADWFVTDAGMPASARAVLTEAVGELLVAGEER</sequence>
<dbReference type="Pfam" id="PF00455">
    <property type="entry name" value="DeoRC"/>
    <property type="match status" value="1"/>
</dbReference>
<dbReference type="SUPFAM" id="SSF100950">
    <property type="entry name" value="NagB/RpiA/CoA transferase-like"/>
    <property type="match status" value="1"/>
</dbReference>
<dbReference type="PROSITE" id="PS00894">
    <property type="entry name" value="HTH_DEOR_1"/>
    <property type="match status" value="1"/>
</dbReference>
<dbReference type="SUPFAM" id="SSF46785">
    <property type="entry name" value="Winged helix' DNA-binding domain"/>
    <property type="match status" value="1"/>
</dbReference>
<organism evidence="5">
    <name type="scientific">Streptomyces sp. NBC_00049</name>
    <dbReference type="NCBI Taxonomy" id="2903617"/>
    <lineage>
        <taxon>Bacteria</taxon>
        <taxon>Bacillati</taxon>
        <taxon>Actinomycetota</taxon>
        <taxon>Actinomycetes</taxon>
        <taxon>Kitasatosporales</taxon>
        <taxon>Streptomycetaceae</taxon>
        <taxon>Streptomyces</taxon>
    </lineage>
</organism>
<evidence type="ECO:0000256" key="2">
    <source>
        <dbReference type="ARBA" id="ARBA00023125"/>
    </source>
</evidence>
<dbReference type="Gene3D" id="1.10.10.10">
    <property type="entry name" value="Winged helix-like DNA-binding domain superfamily/Winged helix DNA-binding domain"/>
    <property type="match status" value="1"/>
</dbReference>
<keyword evidence="3" id="KW-0804">Transcription</keyword>
<dbReference type="Gene3D" id="3.40.50.1360">
    <property type="match status" value="1"/>
</dbReference>
<dbReference type="InterPro" id="IPR018356">
    <property type="entry name" value="Tscrpt_reg_HTH_DeoR_CS"/>
</dbReference>
<evidence type="ECO:0000256" key="3">
    <source>
        <dbReference type="ARBA" id="ARBA00023163"/>
    </source>
</evidence>
<dbReference type="PANTHER" id="PTHR30363">
    <property type="entry name" value="HTH-TYPE TRANSCRIPTIONAL REGULATOR SRLR-RELATED"/>
    <property type="match status" value="1"/>
</dbReference>
<evidence type="ECO:0000256" key="1">
    <source>
        <dbReference type="ARBA" id="ARBA00023015"/>
    </source>
</evidence>
<keyword evidence="1" id="KW-0805">Transcription regulation</keyword>
<reference evidence="5" key="1">
    <citation type="submission" date="2022-10" db="EMBL/GenBank/DDBJ databases">
        <title>The complete genomes of actinobacterial strains from the NBC collection.</title>
        <authorList>
            <person name="Joergensen T.S."/>
            <person name="Alvarez Arevalo M."/>
            <person name="Sterndorff E.B."/>
            <person name="Faurdal D."/>
            <person name="Vuksanovic O."/>
            <person name="Mourched A.-S."/>
            <person name="Charusanti P."/>
            <person name="Shaw S."/>
            <person name="Blin K."/>
            <person name="Weber T."/>
        </authorList>
    </citation>
    <scope>NUCLEOTIDE SEQUENCE</scope>
    <source>
        <strain evidence="5">NBC_00049</strain>
    </source>
</reference>
<dbReference type="InterPro" id="IPR036388">
    <property type="entry name" value="WH-like_DNA-bd_sf"/>
</dbReference>
<dbReference type="PRINTS" id="PR00037">
    <property type="entry name" value="HTHLACR"/>
</dbReference>
<dbReference type="PANTHER" id="PTHR30363:SF44">
    <property type="entry name" value="AGA OPERON TRANSCRIPTIONAL REPRESSOR-RELATED"/>
    <property type="match status" value="1"/>
</dbReference>
<dbReference type="SMART" id="SM01134">
    <property type="entry name" value="DeoRC"/>
    <property type="match status" value="1"/>
</dbReference>
<accession>A0AAU2JZQ7</accession>
<evidence type="ECO:0000259" key="4">
    <source>
        <dbReference type="PROSITE" id="PS51000"/>
    </source>
</evidence>
<proteinExistence type="predicted"/>
<evidence type="ECO:0000313" key="5">
    <source>
        <dbReference type="EMBL" id="WTU77302.1"/>
    </source>
</evidence>
<protein>
    <submittedName>
        <fullName evidence="5">DeoR/GlpR family DNA-binding transcription regulator</fullName>
    </submittedName>
</protein>
<dbReference type="InterPro" id="IPR014036">
    <property type="entry name" value="DeoR-like_C"/>
</dbReference>
<dbReference type="InterPro" id="IPR037171">
    <property type="entry name" value="NagB/RpiA_transferase-like"/>
</dbReference>
<gene>
    <name evidence="5" type="ORF">OG327_30445</name>
</gene>
<dbReference type="AlphaFoldDB" id="A0AAU2JZQ7"/>
<dbReference type="InterPro" id="IPR050313">
    <property type="entry name" value="Carb_Metab_HTH_regulators"/>
</dbReference>